<dbReference type="InterPro" id="IPR050683">
    <property type="entry name" value="Bact_Polysacc_Export_ATP-bd"/>
</dbReference>
<evidence type="ECO:0000313" key="7">
    <source>
        <dbReference type="Proteomes" id="UP000468327"/>
    </source>
</evidence>
<gene>
    <name evidence="6" type="ORF">GO738_06975</name>
</gene>
<organism evidence="6 7">
    <name type="scientific">Gordonibacter urolithinfaciens</name>
    <dbReference type="NCBI Taxonomy" id="1335613"/>
    <lineage>
        <taxon>Bacteria</taxon>
        <taxon>Bacillati</taxon>
        <taxon>Actinomycetota</taxon>
        <taxon>Coriobacteriia</taxon>
        <taxon>Eggerthellales</taxon>
        <taxon>Eggerthellaceae</taxon>
        <taxon>Gordonibacter</taxon>
    </lineage>
</organism>
<dbReference type="GO" id="GO:0140359">
    <property type="term" value="F:ABC-type transporter activity"/>
    <property type="evidence" value="ECO:0007669"/>
    <property type="project" value="InterPro"/>
</dbReference>
<name>A0A6N8IH07_9ACTN</name>
<proteinExistence type="inferred from homology"/>
<evidence type="ECO:0000259" key="5">
    <source>
        <dbReference type="PROSITE" id="PS50893"/>
    </source>
</evidence>
<dbReference type="InterPro" id="IPR003593">
    <property type="entry name" value="AAA+_ATPase"/>
</dbReference>
<dbReference type="Gene3D" id="3.40.50.300">
    <property type="entry name" value="P-loop containing nucleotide triphosphate hydrolases"/>
    <property type="match status" value="1"/>
</dbReference>
<comment type="caution">
    <text evidence="6">The sequence shown here is derived from an EMBL/GenBank/DDBJ whole genome shotgun (WGS) entry which is preliminary data.</text>
</comment>
<feature type="domain" description="ABC transporter" evidence="5">
    <location>
        <begin position="46"/>
        <end position="271"/>
    </location>
</feature>
<dbReference type="PANTHER" id="PTHR46743:SF2">
    <property type="entry name" value="TEICHOIC ACIDS EXPORT ATP-BINDING PROTEIN TAGH"/>
    <property type="match status" value="1"/>
</dbReference>
<dbReference type="InterPro" id="IPR015860">
    <property type="entry name" value="ABC_transpr_TagH-like"/>
</dbReference>
<sequence>MPENINISPLSAASEVDKAFDDRPVMVKVDHVSMVFNMADAQLNSLKEYAIAIARRELMFKEFRALDGISFEVRKGDVFGILGTNGSGKSTMLKIIAGVLEPSEGTCVVRGKMAPLIELGAGFDMELTARENIYLNGALLGYPRKFVSQHFDEIVEFAEIKQFLDMPMKNYSSGMVARIAFAIATVIVPEVLIVDEVLSVGDFMFQQKCERRITELIKEHNVTVLIVSHNNDQIERLCNKAIWIEKGHTRMIGNAKDVCDTYRVLGGHAGSPEAEKRVFAALLDPIKPNRDCYGSIAADSRYGMAAKFAGLCFEGTAQTVVLVSGDRNMDCLVSTGLAGALDAPVLLIQEDYIPDSTAQELKRLNPDEIVLINSGDLPEVRVSEMLEQYVGGAYRITCLEAPSYPELSHLIFEYGLERSLWSDSVIVTYVGCVTDLVTLSPYTYGQRCPILLQEQSLDCFSKLNVNDIERAGFKTIFVLGDERGFPDIAFESFRLRGARVVRFCGKDVFDANALINDWLTREYLKSDEINELLIAAAWNAPDAFAAPVYAAKNNCLILLEDPQNLDSVACAIAYIEGKKGSIKKVTFIGDRIRFNDMDKMLLAKIVVRAKKDQTC</sequence>
<dbReference type="InterPro" id="IPR027417">
    <property type="entry name" value="P-loop_NTPase"/>
</dbReference>
<keyword evidence="4 6" id="KW-0067">ATP-binding</keyword>
<dbReference type="Pfam" id="PF00005">
    <property type="entry name" value="ABC_tran"/>
    <property type="match status" value="1"/>
</dbReference>
<dbReference type="SUPFAM" id="SSF52540">
    <property type="entry name" value="P-loop containing nucleoside triphosphate hydrolases"/>
    <property type="match status" value="1"/>
</dbReference>
<dbReference type="InterPro" id="IPR003439">
    <property type="entry name" value="ABC_transporter-like_ATP-bd"/>
</dbReference>
<protein>
    <submittedName>
        <fullName evidence="6">ATP-binding cassette domain-containing protein</fullName>
    </submittedName>
</protein>
<dbReference type="Pfam" id="PF04122">
    <property type="entry name" value="CW_binding_2"/>
    <property type="match status" value="1"/>
</dbReference>
<dbReference type="GO" id="GO:0016887">
    <property type="term" value="F:ATP hydrolysis activity"/>
    <property type="evidence" value="ECO:0007669"/>
    <property type="project" value="InterPro"/>
</dbReference>
<keyword evidence="3" id="KW-0547">Nucleotide-binding</keyword>
<dbReference type="GeneID" id="97353686"/>
<evidence type="ECO:0000256" key="1">
    <source>
        <dbReference type="ARBA" id="ARBA00005417"/>
    </source>
</evidence>
<evidence type="ECO:0000313" key="6">
    <source>
        <dbReference type="EMBL" id="MVN15097.1"/>
    </source>
</evidence>
<dbReference type="GO" id="GO:0016020">
    <property type="term" value="C:membrane"/>
    <property type="evidence" value="ECO:0007669"/>
    <property type="project" value="InterPro"/>
</dbReference>
<dbReference type="InterPro" id="IPR007253">
    <property type="entry name" value="Cell_wall-bd_2"/>
</dbReference>
<dbReference type="SMART" id="SM00382">
    <property type="entry name" value="AAA"/>
    <property type="match status" value="1"/>
</dbReference>
<dbReference type="PROSITE" id="PS50893">
    <property type="entry name" value="ABC_TRANSPORTER_2"/>
    <property type="match status" value="1"/>
</dbReference>
<accession>A0A6N8IH07</accession>
<keyword evidence="2" id="KW-0813">Transport</keyword>
<evidence type="ECO:0000256" key="4">
    <source>
        <dbReference type="ARBA" id="ARBA00022840"/>
    </source>
</evidence>
<dbReference type="RefSeq" id="WP_157007038.1">
    <property type="nucleotide sequence ID" value="NZ_BAABZN010000001.1"/>
</dbReference>
<dbReference type="AlphaFoldDB" id="A0A6N8IH07"/>
<dbReference type="CDD" id="cd03220">
    <property type="entry name" value="ABC_KpsT_Wzt"/>
    <property type="match status" value="1"/>
</dbReference>
<dbReference type="Proteomes" id="UP000468327">
    <property type="component" value="Unassembled WGS sequence"/>
</dbReference>
<dbReference type="EMBL" id="WPOC01000008">
    <property type="protein sequence ID" value="MVN15097.1"/>
    <property type="molecule type" value="Genomic_DNA"/>
</dbReference>
<dbReference type="GO" id="GO:0005524">
    <property type="term" value="F:ATP binding"/>
    <property type="evidence" value="ECO:0007669"/>
    <property type="project" value="UniProtKB-KW"/>
</dbReference>
<evidence type="ECO:0000256" key="3">
    <source>
        <dbReference type="ARBA" id="ARBA00022741"/>
    </source>
</evidence>
<keyword evidence="7" id="KW-1185">Reference proteome</keyword>
<evidence type="ECO:0000256" key="2">
    <source>
        <dbReference type="ARBA" id="ARBA00022448"/>
    </source>
</evidence>
<reference evidence="6 7" key="1">
    <citation type="submission" date="2019-11" db="EMBL/GenBank/DDBJ databases">
        <title>Whole genome shotgun sequencing (WGS) data from Adlercreutzia equolifaciens ResAG-91, Eggerthella lenta MRI-F36, MRI-F37, MRI-F40, ResAG-49, ResAG-88, ResAG-121, ResAG-145, and Gordonibacter sp. ResAG-5, ResAG-26, ResAG-43, ResAG-50, ResAG-59.</title>
        <authorList>
            <person name="Stoll D.A."/>
            <person name="Danylec N."/>
            <person name="Franz C.M.A.P."/>
            <person name="Huch M."/>
        </authorList>
    </citation>
    <scope>NUCLEOTIDE SEQUENCE [LARGE SCALE GENOMIC DNA]</scope>
    <source>
        <strain evidence="6 7">ResAG-59</strain>
    </source>
</reference>
<comment type="similarity">
    <text evidence="1">Belongs to the ABC transporter superfamily.</text>
</comment>
<dbReference type="PANTHER" id="PTHR46743">
    <property type="entry name" value="TEICHOIC ACIDS EXPORT ATP-BINDING PROTEIN TAGH"/>
    <property type="match status" value="1"/>
</dbReference>